<accession>A0A5N5SIQ3</accession>
<evidence type="ECO:0000256" key="3">
    <source>
        <dbReference type="PROSITE-ProRule" id="PRU10141"/>
    </source>
</evidence>
<keyword evidence="2" id="KW-0862">Zinc</keyword>
<evidence type="ECO:0000313" key="7">
    <source>
        <dbReference type="Proteomes" id="UP000326759"/>
    </source>
</evidence>
<dbReference type="Pfam" id="PF00130">
    <property type="entry name" value="C1_1"/>
    <property type="match status" value="1"/>
</dbReference>
<dbReference type="PROSITE" id="PS50081">
    <property type="entry name" value="ZF_DAG_PE_2"/>
    <property type="match status" value="1"/>
</dbReference>
<feature type="region of interest" description="Disordered" evidence="4">
    <location>
        <begin position="28"/>
        <end position="50"/>
    </location>
</feature>
<dbReference type="AlphaFoldDB" id="A0A5N5SIQ3"/>
<dbReference type="Proteomes" id="UP000326759">
    <property type="component" value="Unassembled WGS sequence"/>
</dbReference>
<keyword evidence="3" id="KW-0067">ATP-binding</keyword>
<feature type="binding site" evidence="3">
    <location>
        <position position="417"/>
    </location>
    <ligand>
        <name>ATP</name>
        <dbReference type="ChEBI" id="CHEBI:30616"/>
    </ligand>
</feature>
<feature type="compositionally biased region" description="Low complexity" evidence="4">
    <location>
        <begin position="244"/>
        <end position="259"/>
    </location>
</feature>
<dbReference type="EMBL" id="SEYY01025195">
    <property type="protein sequence ID" value="KAB7493598.1"/>
    <property type="molecule type" value="Genomic_DNA"/>
</dbReference>
<feature type="region of interest" description="Disordered" evidence="4">
    <location>
        <begin position="244"/>
        <end position="265"/>
    </location>
</feature>
<dbReference type="PROSITE" id="PS00479">
    <property type="entry name" value="ZF_DAG_PE_1"/>
    <property type="match status" value="1"/>
</dbReference>
<dbReference type="GO" id="GO:0016301">
    <property type="term" value="F:kinase activity"/>
    <property type="evidence" value="ECO:0007669"/>
    <property type="project" value="UniProtKB-KW"/>
</dbReference>
<evidence type="ECO:0000313" key="6">
    <source>
        <dbReference type="EMBL" id="KAB7493598.1"/>
    </source>
</evidence>
<feature type="compositionally biased region" description="Polar residues" evidence="4">
    <location>
        <begin position="369"/>
        <end position="379"/>
    </location>
</feature>
<evidence type="ECO:0000256" key="1">
    <source>
        <dbReference type="ARBA" id="ARBA00022723"/>
    </source>
</evidence>
<feature type="compositionally biased region" description="Polar residues" evidence="4">
    <location>
        <begin position="37"/>
        <end position="50"/>
    </location>
</feature>
<dbReference type="GO" id="GO:0046872">
    <property type="term" value="F:metal ion binding"/>
    <property type="evidence" value="ECO:0007669"/>
    <property type="project" value="UniProtKB-KW"/>
</dbReference>
<dbReference type="Gene3D" id="3.30.60.20">
    <property type="match status" value="1"/>
</dbReference>
<gene>
    <name evidence="6" type="primary">Ksr1</name>
    <name evidence="6" type="ORF">Anas_02260</name>
</gene>
<dbReference type="GO" id="GO:0005524">
    <property type="term" value="F:ATP binding"/>
    <property type="evidence" value="ECO:0007669"/>
    <property type="project" value="UniProtKB-UniRule"/>
</dbReference>
<feature type="compositionally biased region" description="Polar residues" evidence="4">
    <location>
        <begin position="309"/>
        <end position="319"/>
    </location>
</feature>
<feature type="compositionally biased region" description="Low complexity" evidence="4">
    <location>
        <begin position="328"/>
        <end position="340"/>
    </location>
</feature>
<keyword evidence="6" id="KW-0808">Transferase</keyword>
<dbReference type="InterPro" id="IPR011009">
    <property type="entry name" value="Kinase-like_dom_sf"/>
</dbReference>
<feature type="domain" description="Phorbol-ester/DAG-type" evidence="5">
    <location>
        <begin position="135"/>
        <end position="181"/>
    </location>
</feature>
<name>A0A5N5SIQ3_9CRUS</name>
<dbReference type="OrthoDB" id="774951at2759"/>
<dbReference type="SUPFAM" id="SSF56112">
    <property type="entry name" value="Protein kinase-like (PK-like)"/>
    <property type="match status" value="1"/>
</dbReference>
<evidence type="ECO:0000259" key="5">
    <source>
        <dbReference type="PROSITE" id="PS50081"/>
    </source>
</evidence>
<reference evidence="6 7" key="1">
    <citation type="journal article" date="2019" name="PLoS Biol.">
        <title>Sex chromosomes control vertical transmission of feminizing Wolbachia symbionts in an isopod.</title>
        <authorList>
            <person name="Becking T."/>
            <person name="Chebbi M.A."/>
            <person name="Giraud I."/>
            <person name="Moumen B."/>
            <person name="Laverre T."/>
            <person name="Caubet Y."/>
            <person name="Peccoud J."/>
            <person name="Gilbert C."/>
            <person name="Cordaux R."/>
        </authorList>
    </citation>
    <scope>NUCLEOTIDE SEQUENCE [LARGE SCALE GENOMIC DNA]</scope>
    <source>
        <strain evidence="6">ANa2</strain>
        <tissue evidence="6">Whole body excluding digestive tract and cuticle</tissue>
    </source>
</reference>
<comment type="caution">
    <text evidence="6">The sequence shown here is derived from an EMBL/GenBank/DDBJ whole genome shotgun (WGS) entry which is preliminary data.</text>
</comment>
<organism evidence="6 7">
    <name type="scientific">Armadillidium nasatum</name>
    <dbReference type="NCBI Taxonomy" id="96803"/>
    <lineage>
        <taxon>Eukaryota</taxon>
        <taxon>Metazoa</taxon>
        <taxon>Ecdysozoa</taxon>
        <taxon>Arthropoda</taxon>
        <taxon>Crustacea</taxon>
        <taxon>Multicrustacea</taxon>
        <taxon>Malacostraca</taxon>
        <taxon>Eumalacostraca</taxon>
        <taxon>Peracarida</taxon>
        <taxon>Isopoda</taxon>
        <taxon>Oniscidea</taxon>
        <taxon>Crinocheta</taxon>
        <taxon>Armadillidiidae</taxon>
        <taxon>Armadillidium</taxon>
    </lineage>
</organism>
<dbReference type="CDD" id="cd20812">
    <property type="entry name" value="C1_KSR"/>
    <property type="match status" value="1"/>
</dbReference>
<dbReference type="InterPro" id="IPR046349">
    <property type="entry name" value="C1-like_sf"/>
</dbReference>
<keyword evidence="3" id="KW-0547">Nucleotide-binding</keyword>
<dbReference type="PROSITE" id="PS00107">
    <property type="entry name" value="PROTEIN_KINASE_ATP"/>
    <property type="match status" value="1"/>
</dbReference>
<feature type="region of interest" description="Disordered" evidence="4">
    <location>
        <begin position="294"/>
        <end position="379"/>
    </location>
</feature>
<keyword evidence="1" id="KW-0479">Metal-binding</keyword>
<evidence type="ECO:0000256" key="4">
    <source>
        <dbReference type="SAM" id="MobiDB-lite"/>
    </source>
</evidence>
<dbReference type="InterPro" id="IPR017441">
    <property type="entry name" value="Protein_kinase_ATP_BS"/>
</dbReference>
<keyword evidence="6" id="KW-0418">Kinase</keyword>
<dbReference type="InterPro" id="IPR002219">
    <property type="entry name" value="PKC_DAG/PE"/>
</dbReference>
<dbReference type="SUPFAM" id="SSF57889">
    <property type="entry name" value="Cysteine-rich domain"/>
    <property type="match status" value="1"/>
</dbReference>
<protein>
    <submittedName>
        <fullName evidence="6">Kinase suppressor of Ras 1</fullName>
    </submittedName>
</protein>
<proteinExistence type="predicted"/>
<dbReference type="SMART" id="SM00109">
    <property type="entry name" value="C1"/>
    <property type="match status" value="1"/>
</dbReference>
<sequence>MHPSYMPSTHIFRRRRFARPFQWGSMDQLTPRRTRLQSDSGAETVMSSDVSRSPDSGVFYGDLRDGRNMGSCDFMDDSNKVGYQNSPLSSKLTSPTKIQYHMENDDGYSSKNTLNVPKFARPIMNLSGSMGHNVHHRFSIALKPDKCGYCHQKFQFLGGLKCKECNFKCHKECEPKIAPSCGLPRELLEIFTESYNRDLEQQSGKIGSSAIHGYSQLNDSLSKVGISSSQPAINSIPNFLTQDSSSNTSSCNSSTPSSPALIIPHSPVHKSSFTYADPTIRKIHQQSDIPVDMRPWVNYEPKPPPPPISTSMHSNVIDSRQSHDSDRTVSTTSGSGSTGTDDSERTVAGRVDSQDSTVSEGETNDSRCTRQNSVSSVSQSLREWDIPYDDLVHGEIIGKGRFGTVYSGNWHGQVAIKEASHGLC</sequence>
<keyword evidence="7" id="KW-1185">Reference proteome</keyword>
<evidence type="ECO:0000256" key="2">
    <source>
        <dbReference type="ARBA" id="ARBA00022833"/>
    </source>
</evidence>
<dbReference type="Gene3D" id="3.30.200.20">
    <property type="entry name" value="Phosphorylase Kinase, domain 1"/>
    <property type="match status" value="1"/>
</dbReference>